<proteinExistence type="predicted"/>
<sequence length="50" mass="5406">AAAGNLLQSQTIKSELLTNVPSHDLDMLDTTRNNLDGTNQSKNEPLSPKN</sequence>
<dbReference type="EMBL" id="CAJOAY010014037">
    <property type="protein sequence ID" value="CAF4273326.1"/>
    <property type="molecule type" value="Genomic_DNA"/>
</dbReference>
<evidence type="ECO:0000256" key="1">
    <source>
        <dbReference type="SAM" id="MobiDB-lite"/>
    </source>
</evidence>
<gene>
    <name evidence="2" type="ORF">OKA104_LOCUS44791</name>
</gene>
<evidence type="ECO:0000313" key="3">
    <source>
        <dbReference type="Proteomes" id="UP000663881"/>
    </source>
</evidence>
<feature type="compositionally biased region" description="Polar residues" evidence="1">
    <location>
        <begin position="30"/>
        <end position="50"/>
    </location>
</feature>
<dbReference type="AlphaFoldDB" id="A0A820G403"/>
<accession>A0A820G403</accession>
<comment type="caution">
    <text evidence="2">The sequence shown here is derived from an EMBL/GenBank/DDBJ whole genome shotgun (WGS) entry which is preliminary data.</text>
</comment>
<name>A0A820G403_9BILA</name>
<protein>
    <submittedName>
        <fullName evidence="2">Uncharacterized protein</fullName>
    </submittedName>
</protein>
<evidence type="ECO:0000313" key="2">
    <source>
        <dbReference type="EMBL" id="CAF4273326.1"/>
    </source>
</evidence>
<dbReference type="Proteomes" id="UP000663881">
    <property type="component" value="Unassembled WGS sequence"/>
</dbReference>
<organism evidence="2 3">
    <name type="scientific">Adineta steineri</name>
    <dbReference type="NCBI Taxonomy" id="433720"/>
    <lineage>
        <taxon>Eukaryota</taxon>
        <taxon>Metazoa</taxon>
        <taxon>Spiralia</taxon>
        <taxon>Gnathifera</taxon>
        <taxon>Rotifera</taxon>
        <taxon>Eurotatoria</taxon>
        <taxon>Bdelloidea</taxon>
        <taxon>Adinetida</taxon>
        <taxon>Adinetidae</taxon>
        <taxon>Adineta</taxon>
    </lineage>
</organism>
<reference evidence="2" key="1">
    <citation type="submission" date="2021-02" db="EMBL/GenBank/DDBJ databases">
        <authorList>
            <person name="Nowell W R."/>
        </authorList>
    </citation>
    <scope>NUCLEOTIDE SEQUENCE</scope>
</reference>
<feature type="non-terminal residue" evidence="2">
    <location>
        <position position="1"/>
    </location>
</feature>
<feature type="region of interest" description="Disordered" evidence="1">
    <location>
        <begin position="23"/>
        <end position="50"/>
    </location>
</feature>